<evidence type="ECO:0000313" key="4">
    <source>
        <dbReference type="Proteomes" id="UP000199392"/>
    </source>
</evidence>
<dbReference type="SMART" id="SM00701">
    <property type="entry name" value="PGRP"/>
    <property type="match status" value="1"/>
</dbReference>
<accession>A0A1I6QKR3</accession>
<comment type="similarity">
    <text evidence="1">Belongs to the N-acetylmuramoyl-L-alanine amidase 2 family.</text>
</comment>
<reference evidence="4" key="1">
    <citation type="submission" date="2016-10" db="EMBL/GenBank/DDBJ databases">
        <authorList>
            <person name="Varghese N."/>
            <person name="Submissions S."/>
        </authorList>
    </citation>
    <scope>NUCLEOTIDE SEQUENCE [LARGE SCALE GENOMIC DNA]</scope>
    <source>
        <strain evidence="4">DSM 26894</strain>
    </source>
</reference>
<dbReference type="Pfam" id="PF01510">
    <property type="entry name" value="Amidase_2"/>
    <property type="match status" value="1"/>
</dbReference>
<dbReference type="Gene3D" id="3.40.80.10">
    <property type="entry name" value="Peptidoglycan recognition protein-like"/>
    <property type="match status" value="1"/>
</dbReference>
<sequence>MRQEIHALQTGANALGFNAGRADGLWGPKTEAGLLALLASHVGRWGDPVEAMHQAVIDLGYLSAGPVSRVWTPELDRGLRAVVEAEGLPRAGAIVEDVTLSPGWGGWVSHEKQVLQGSAGYVVGLFVLHTTATSATWWKGKSNRQMFDEVRGWHLAKGWRDIGYHGLIFPDGEVIEGRGWGEIGAHVIGHNAGSLGYSMVPVNTVTNMGAPEDFYTAETLDAMRGVISKACNATQIRRIAGHNEFANKLCPGFKVDDADWAPLGWAA</sequence>
<evidence type="ECO:0000256" key="1">
    <source>
        <dbReference type="ARBA" id="ARBA00007553"/>
    </source>
</evidence>
<dbReference type="SUPFAM" id="SSF55846">
    <property type="entry name" value="N-acetylmuramoyl-L-alanine amidase-like"/>
    <property type="match status" value="1"/>
</dbReference>
<name>A0A1I6QKR3_9RHOB</name>
<proteinExistence type="inferred from homology"/>
<dbReference type="GO" id="GO:0008745">
    <property type="term" value="F:N-acetylmuramoyl-L-alanine amidase activity"/>
    <property type="evidence" value="ECO:0007669"/>
    <property type="project" value="InterPro"/>
</dbReference>
<dbReference type="InterPro" id="IPR002502">
    <property type="entry name" value="Amidase_domain"/>
</dbReference>
<protein>
    <submittedName>
        <fullName evidence="3">N-acetylmuramoyl-L-alanine amidase</fullName>
    </submittedName>
</protein>
<dbReference type="CDD" id="cd06583">
    <property type="entry name" value="PGRP"/>
    <property type="match status" value="1"/>
</dbReference>
<keyword evidence="4" id="KW-1185">Reference proteome</keyword>
<dbReference type="PANTHER" id="PTHR11022:SF41">
    <property type="entry name" value="PEPTIDOGLYCAN-RECOGNITION PROTEIN LC-RELATED"/>
    <property type="match status" value="1"/>
</dbReference>
<dbReference type="OrthoDB" id="8754850at2"/>
<dbReference type="InterPro" id="IPR006619">
    <property type="entry name" value="PGRP_domain_met/bac"/>
</dbReference>
<dbReference type="STRING" id="311180.SAMN04488050_102132"/>
<dbReference type="GO" id="GO:0008270">
    <property type="term" value="F:zinc ion binding"/>
    <property type="evidence" value="ECO:0007669"/>
    <property type="project" value="InterPro"/>
</dbReference>
<dbReference type="Proteomes" id="UP000199392">
    <property type="component" value="Unassembled WGS sequence"/>
</dbReference>
<dbReference type="RefSeq" id="WP_092419223.1">
    <property type="nucleotide sequence ID" value="NZ_FNCL01000001.1"/>
</dbReference>
<gene>
    <name evidence="3" type="ORF">SAMN04488050_102132</name>
</gene>
<dbReference type="InterPro" id="IPR015510">
    <property type="entry name" value="PGRP"/>
</dbReference>
<dbReference type="PANTHER" id="PTHR11022">
    <property type="entry name" value="PEPTIDOGLYCAN RECOGNITION PROTEIN"/>
    <property type="match status" value="1"/>
</dbReference>
<dbReference type="InterPro" id="IPR036505">
    <property type="entry name" value="Amidase/PGRP_sf"/>
</dbReference>
<evidence type="ECO:0000259" key="2">
    <source>
        <dbReference type="SMART" id="SM00701"/>
    </source>
</evidence>
<feature type="domain" description="Peptidoglycan recognition protein family" evidence="2">
    <location>
        <begin position="96"/>
        <end position="246"/>
    </location>
</feature>
<organism evidence="3 4">
    <name type="scientific">Alloyangia pacifica</name>
    <dbReference type="NCBI Taxonomy" id="311180"/>
    <lineage>
        <taxon>Bacteria</taxon>
        <taxon>Pseudomonadati</taxon>
        <taxon>Pseudomonadota</taxon>
        <taxon>Alphaproteobacteria</taxon>
        <taxon>Rhodobacterales</taxon>
        <taxon>Roseobacteraceae</taxon>
        <taxon>Alloyangia</taxon>
    </lineage>
</organism>
<evidence type="ECO:0000313" key="3">
    <source>
        <dbReference type="EMBL" id="SFS52932.1"/>
    </source>
</evidence>
<dbReference type="EMBL" id="FOZW01000002">
    <property type="protein sequence ID" value="SFS52932.1"/>
    <property type="molecule type" value="Genomic_DNA"/>
</dbReference>
<dbReference type="GO" id="GO:0009253">
    <property type="term" value="P:peptidoglycan catabolic process"/>
    <property type="evidence" value="ECO:0007669"/>
    <property type="project" value="InterPro"/>
</dbReference>
<dbReference type="AlphaFoldDB" id="A0A1I6QKR3"/>